<dbReference type="PANTHER" id="PTHR45641:SF19">
    <property type="entry name" value="NEPHROCYSTIN-3"/>
    <property type="match status" value="1"/>
</dbReference>
<evidence type="ECO:0000256" key="2">
    <source>
        <dbReference type="ARBA" id="ARBA00022803"/>
    </source>
</evidence>
<dbReference type="InterPro" id="IPR019734">
    <property type="entry name" value="TPR_rpt"/>
</dbReference>
<name>A0A815XWZ1_9BILA</name>
<evidence type="ECO:0000313" key="4">
    <source>
        <dbReference type="EMBL" id="CAF1562976.1"/>
    </source>
</evidence>
<dbReference type="Pfam" id="PF13424">
    <property type="entry name" value="TPR_12"/>
    <property type="match status" value="1"/>
</dbReference>
<dbReference type="EMBL" id="CAJOBC010094379">
    <property type="protein sequence ID" value="CAF4424600.1"/>
    <property type="molecule type" value="Genomic_DNA"/>
</dbReference>
<reference evidence="4" key="1">
    <citation type="submission" date="2021-02" db="EMBL/GenBank/DDBJ databases">
        <authorList>
            <person name="Nowell W R."/>
        </authorList>
    </citation>
    <scope>NUCLEOTIDE SEQUENCE</scope>
</reference>
<dbReference type="PANTHER" id="PTHR45641">
    <property type="entry name" value="TETRATRICOPEPTIDE REPEAT PROTEIN (AFU_ORTHOLOGUE AFUA_6G03870)"/>
    <property type="match status" value="1"/>
</dbReference>
<protein>
    <submittedName>
        <fullName evidence="4">Uncharacterized protein</fullName>
    </submittedName>
</protein>
<keyword evidence="2 3" id="KW-0802">TPR repeat</keyword>
<feature type="non-terminal residue" evidence="4">
    <location>
        <position position="1"/>
    </location>
</feature>
<dbReference type="InterPro" id="IPR011990">
    <property type="entry name" value="TPR-like_helical_dom_sf"/>
</dbReference>
<evidence type="ECO:0000313" key="6">
    <source>
        <dbReference type="Proteomes" id="UP000663829"/>
    </source>
</evidence>
<comment type="caution">
    <text evidence="4">The sequence shown here is derived from an EMBL/GenBank/DDBJ whole genome shotgun (WGS) entry which is preliminary data.</text>
</comment>
<dbReference type="Proteomes" id="UP000681722">
    <property type="component" value="Unassembled WGS sequence"/>
</dbReference>
<organism evidence="4 6">
    <name type="scientific">Didymodactylos carnosus</name>
    <dbReference type="NCBI Taxonomy" id="1234261"/>
    <lineage>
        <taxon>Eukaryota</taxon>
        <taxon>Metazoa</taxon>
        <taxon>Spiralia</taxon>
        <taxon>Gnathifera</taxon>
        <taxon>Rotifera</taxon>
        <taxon>Eurotatoria</taxon>
        <taxon>Bdelloidea</taxon>
        <taxon>Philodinida</taxon>
        <taxon>Philodinidae</taxon>
        <taxon>Didymodactylos</taxon>
    </lineage>
</organism>
<dbReference type="Gene3D" id="1.25.40.10">
    <property type="entry name" value="Tetratricopeptide repeat domain"/>
    <property type="match status" value="1"/>
</dbReference>
<proteinExistence type="predicted"/>
<dbReference type="OrthoDB" id="10023700at2759"/>
<evidence type="ECO:0000256" key="1">
    <source>
        <dbReference type="ARBA" id="ARBA00022737"/>
    </source>
</evidence>
<dbReference type="EMBL" id="CAJNOQ010028611">
    <property type="protein sequence ID" value="CAF1562976.1"/>
    <property type="molecule type" value="Genomic_DNA"/>
</dbReference>
<dbReference type="Proteomes" id="UP000663829">
    <property type="component" value="Unassembled WGS sequence"/>
</dbReference>
<dbReference type="SUPFAM" id="SSF48452">
    <property type="entry name" value="TPR-like"/>
    <property type="match status" value="1"/>
</dbReference>
<gene>
    <name evidence="4" type="ORF">GPM918_LOCUS39885</name>
    <name evidence="5" type="ORF">SRO942_LOCUS40792</name>
</gene>
<dbReference type="AlphaFoldDB" id="A0A815XWZ1"/>
<sequence length="127" mass="15246">ANIGLIYKDLTQYQLALEYLIRAHEMYQCLLPEEHPYIASVLSGIGSVYEDQRDYKRAYDYYKCSFKMEHKILPRDHPQLKKLQLFINQVYRKKVKKMRLLSEEQPAFLTSEENSFYVEELILPTFK</sequence>
<keyword evidence="6" id="KW-1185">Reference proteome</keyword>
<evidence type="ECO:0000256" key="3">
    <source>
        <dbReference type="PROSITE-ProRule" id="PRU00339"/>
    </source>
</evidence>
<accession>A0A815XWZ1</accession>
<evidence type="ECO:0000313" key="5">
    <source>
        <dbReference type="EMBL" id="CAF4424600.1"/>
    </source>
</evidence>
<keyword evidence="1" id="KW-0677">Repeat</keyword>
<dbReference type="PROSITE" id="PS50005">
    <property type="entry name" value="TPR"/>
    <property type="match status" value="1"/>
</dbReference>
<feature type="repeat" description="TPR" evidence="3">
    <location>
        <begin position="39"/>
        <end position="72"/>
    </location>
</feature>